<feature type="domain" description="CP-type G" evidence="5">
    <location>
        <begin position="77"/>
        <end position="239"/>
    </location>
</feature>
<keyword evidence="3" id="KW-0378">Hydrolase</keyword>
<feature type="binding site" evidence="3">
    <location>
        <begin position="130"/>
        <end position="133"/>
    </location>
    <ligand>
        <name>GTP</name>
        <dbReference type="ChEBI" id="CHEBI:37565"/>
    </ligand>
</feature>
<evidence type="ECO:0000259" key="4">
    <source>
        <dbReference type="PROSITE" id="PS50936"/>
    </source>
</evidence>
<dbReference type="EMBL" id="VGIY01000002">
    <property type="protein sequence ID" value="MBM3316238.1"/>
    <property type="molecule type" value="Genomic_DNA"/>
</dbReference>
<feature type="binding site" evidence="3">
    <location>
        <position position="268"/>
    </location>
    <ligand>
        <name>Zn(2+)</name>
        <dbReference type="ChEBI" id="CHEBI:29105"/>
    </ligand>
</feature>
<dbReference type="SUPFAM" id="SSF52540">
    <property type="entry name" value="P-loop containing nucleoside triphosphate hydrolases"/>
    <property type="match status" value="1"/>
</dbReference>
<evidence type="ECO:0000259" key="5">
    <source>
        <dbReference type="PROSITE" id="PS51721"/>
    </source>
</evidence>
<comment type="subunit">
    <text evidence="3">Monomer. Associates with 30S ribosomal subunit, binds 16S rRNA.</text>
</comment>
<feature type="binding site" evidence="3">
    <location>
        <begin position="181"/>
        <end position="189"/>
    </location>
    <ligand>
        <name>GTP</name>
        <dbReference type="ChEBI" id="CHEBI:37565"/>
    </ligand>
</feature>
<dbReference type="GO" id="GO:0005737">
    <property type="term" value="C:cytoplasm"/>
    <property type="evidence" value="ECO:0007669"/>
    <property type="project" value="UniProtKB-SubCell"/>
</dbReference>
<dbReference type="InterPro" id="IPR010914">
    <property type="entry name" value="RsgA_GTPase_dom"/>
</dbReference>
<dbReference type="Pfam" id="PF03193">
    <property type="entry name" value="RsgA_GTPase"/>
    <property type="match status" value="1"/>
</dbReference>
<dbReference type="GO" id="GO:0003924">
    <property type="term" value="F:GTPase activity"/>
    <property type="evidence" value="ECO:0007669"/>
    <property type="project" value="UniProtKB-UniRule"/>
</dbReference>
<dbReference type="GO" id="GO:0019843">
    <property type="term" value="F:rRNA binding"/>
    <property type="evidence" value="ECO:0007669"/>
    <property type="project" value="UniProtKB-KW"/>
</dbReference>
<comment type="function">
    <text evidence="3">One of several proteins that assist in the late maturation steps of the functional core of the 30S ribosomal subunit. Helps release RbfA from mature subunits. May play a role in the assembly of ribosomal proteins into the subunit. Circularly permuted GTPase that catalyzes slow GTP hydrolysis, GTPase activity is stimulated by the 30S ribosomal subunit.</text>
</comment>
<dbReference type="NCBIfam" id="TIGR00157">
    <property type="entry name" value="ribosome small subunit-dependent GTPase A"/>
    <property type="match status" value="1"/>
</dbReference>
<dbReference type="InterPro" id="IPR027417">
    <property type="entry name" value="P-loop_NTPase"/>
</dbReference>
<comment type="caution">
    <text evidence="6">The sequence shown here is derived from an EMBL/GenBank/DDBJ whole genome shotgun (WGS) entry which is preliminary data.</text>
</comment>
<feature type="binding site" evidence="3">
    <location>
        <position position="276"/>
    </location>
    <ligand>
        <name>Zn(2+)</name>
        <dbReference type="ChEBI" id="CHEBI:29105"/>
    </ligand>
</feature>
<keyword evidence="1 3" id="KW-0547">Nucleotide-binding</keyword>
<gene>
    <name evidence="3 6" type="primary">rsgA</name>
    <name evidence="6" type="ORF">FJY75_00125</name>
</gene>
<keyword evidence="3" id="KW-0690">Ribosome biogenesis</keyword>
<comment type="similarity">
    <text evidence="3">Belongs to the TRAFAC class YlqF/YawG GTPase family. RsgA subfamily.</text>
</comment>
<keyword evidence="3" id="KW-0699">rRNA-binding</keyword>
<dbReference type="GO" id="GO:0042274">
    <property type="term" value="P:ribosomal small subunit biogenesis"/>
    <property type="evidence" value="ECO:0007669"/>
    <property type="project" value="UniProtKB-UniRule"/>
</dbReference>
<organism evidence="6 7">
    <name type="scientific">Eiseniibacteriota bacterium</name>
    <dbReference type="NCBI Taxonomy" id="2212470"/>
    <lineage>
        <taxon>Bacteria</taxon>
        <taxon>Candidatus Eiseniibacteriota</taxon>
    </lineage>
</organism>
<accession>A0A937X5J0</accession>
<evidence type="ECO:0000256" key="1">
    <source>
        <dbReference type="ARBA" id="ARBA00022741"/>
    </source>
</evidence>
<proteinExistence type="inferred from homology"/>
<dbReference type="GO" id="GO:0046872">
    <property type="term" value="F:metal ion binding"/>
    <property type="evidence" value="ECO:0007669"/>
    <property type="project" value="UniProtKB-KW"/>
</dbReference>
<comment type="subcellular location">
    <subcellularLocation>
        <location evidence="3">Cytoplasm</location>
    </subcellularLocation>
</comment>
<evidence type="ECO:0000313" key="7">
    <source>
        <dbReference type="Proteomes" id="UP000748308"/>
    </source>
</evidence>
<protein>
    <recommendedName>
        <fullName evidence="3">Small ribosomal subunit biogenesis GTPase RsgA</fullName>
        <ecNumber evidence="3">3.6.1.-</ecNumber>
    </recommendedName>
</protein>
<evidence type="ECO:0000256" key="2">
    <source>
        <dbReference type="ARBA" id="ARBA00023134"/>
    </source>
</evidence>
<dbReference type="HAMAP" id="MF_01820">
    <property type="entry name" value="GTPase_RsgA"/>
    <property type="match status" value="1"/>
</dbReference>
<evidence type="ECO:0000313" key="6">
    <source>
        <dbReference type="EMBL" id="MBM3316238.1"/>
    </source>
</evidence>
<name>A0A937X5J0_UNCEI</name>
<dbReference type="PANTHER" id="PTHR32120">
    <property type="entry name" value="SMALL RIBOSOMAL SUBUNIT BIOGENESIS GTPASE RSGA"/>
    <property type="match status" value="1"/>
</dbReference>
<dbReference type="AlphaFoldDB" id="A0A937X5J0"/>
<dbReference type="PROSITE" id="PS51721">
    <property type="entry name" value="G_CP"/>
    <property type="match status" value="1"/>
</dbReference>
<keyword evidence="3" id="KW-0694">RNA-binding</keyword>
<dbReference type="PANTHER" id="PTHR32120:SF11">
    <property type="entry name" value="SMALL RIBOSOMAL SUBUNIT BIOGENESIS GTPASE RSGA 1, MITOCHONDRIAL-RELATED"/>
    <property type="match status" value="1"/>
</dbReference>
<dbReference type="EC" id="3.6.1.-" evidence="3"/>
<keyword evidence="2 3" id="KW-0342">GTP-binding</keyword>
<dbReference type="InterPro" id="IPR004881">
    <property type="entry name" value="Ribosome_biogen_GTPase_RsgA"/>
</dbReference>
<dbReference type="PROSITE" id="PS50936">
    <property type="entry name" value="ENGC_GTPASE"/>
    <property type="match status" value="1"/>
</dbReference>
<keyword evidence="3" id="KW-0862">Zinc</keyword>
<feature type="binding site" evidence="3">
    <location>
        <position position="270"/>
    </location>
    <ligand>
        <name>Zn(2+)</name>
        <dbReference type="ChEBI" id="CHEBI:29105"/>
    </ligand>
</feature>
<feature type="binding site" evidence="3">
    <location>
        <position position="263"/>
    </location>
    <ligand>
        <name>Zn(2+)</name>
        <dbReference type="ChEBI" id="CHEBI:29105"/>
    </ligand>
</feature>
<evidence type="ECO:0000256" key="3">
    <source>
        <dbReference type="HAMAP-Rule" id="MF_01820"/>
    </source>
</evidence>
<sequence>MPSDADSGAITAVRPGSVLVRNAGGEHEAAVPRGLLRGSRARRAPLAIGDRVRVERRAAGMAVVVEILPRRNKVSRLGSLRPPREQVIAANVDRLLAVQALDEPAFSPAILDRLLLLGEAGGVPGAVCLNKTDLGSVDRAVELLAPYARAGYPVFAVSARQGEGLAELASFLRERTTVMVGTSGVGKSSLINRLVPDAAQRTEAISRASGRGVHTTSRVDLFDMPGGGVLLDTPGMRVIHLWGVAPESLAGLFPELRPHLGRCRFRDCLHRGEPGCGIGAAVEAGEIAAARHAGYGRVLEDLLALKAPAGRGGPGG</sequence>
<comment type="cofactor">
    <cofactor evidence="3">
        <name>Zn(2+)</name>
        <dbReference type="ChEBI" id="CHEBI:29105"/>
    </cofactor>
    <text evidence="3">Binds 1 zinc ion per subunit.</text>
</comment>
<keyword evidence="3" id="KW-0963">Cytoplasm</keyword>
<keyword evidence="3" id="KW-0479">Metal-binding</keyword>
<dbReference type="Gene3D" id="1.10.40.50">
    <property type="entry name" value="Probable gtpase engc, domain 3"/>
    <property type="match status" value="1"/>
</dbReference>
<dbReference type="InterPro" id="IPR030378">
    <property type="entry name" value="G_CP_dom"/>
</dbReference>
<dbReference type="GO" id="GO:0005525">
    <property type="term" value="F:GTP binding"/>
    <property type="evidence" value="ECO:0007669"/>
    <property type="project" value="UniProtKB-UniRule"/>
</dbReference>
<dbReference type="Proteomes" id="UP000748308">
    <property type="component" value="Unassembled WGS sequence"/>
</dbReference>
<dbReference type="CDD" id="cd01854">
    <property type="entry name" value="YjeQ_EngC"/>
    <property type="match status" value="1"/>
</dbReference>
<dbReference type="Gene3D" id="3.40.50.300">
    <property type="entry name" value="P-loop containing nucleotide triphosphate hydrolases"/>
    <property type="match status" value="1"/>
</dbReference>
<feature type="domain" description="EngC GTPase" evidence="4">
    <location>
        <begin position="90"/>
        <end position="237"/>
    </location>
</feature>
<reference evidence="6" key="1">
    <citation type="submission" date="2019-03" db="EMBL/GenBank/DDBJ databases">
        <title>Lake Tanganyika Metagenome-Assembled Genomes (MAGs).</title>
        <authorList>
            <person name="Tran P."/>
        </authorList>
    </citation>
    <scope>NUCLEOTIDE SEQUENCE</scope>
    <source>
        <strain evidence="6">M_DeepCast_400m_m2_100</strain>
    </source>
</reference>